<name>W2TIB6_NECAM</name>
<dbReference type="EMBL" id="KI658779">
    <property type="protein sequence ID" value="ETN81309.1"/>
    <property type="molecule type" value="Genomic_DNA"/>
</dbReference>
<gene>
    <name evidence="2" type="ORF">NECAME_08617</name>
</gene>
<feature type="compositionally biased region" description="Basic and acidic residues" evidence="1">
    <location>
        <begin position="1"/>
        <end position="11"/>
    </location>
</feature>
<dbReference type="Proteomes" id="UP000053676">
    <property type="component" value="Unassembled WGS sequence"/>
</dbReference>
<feature type="compositionally biased region" description="Basic residues" evidence="1">
    <location>
        <begin position="14"/>
        <end position="24"/>
    </location>
</feature>
<evidence type="ECO:0000313" key="2">
    <source>
        <dbReference type="EMBL" id="ETN81309.1"/>
    </source>
</evidence>
<dbReference type="AlphaFoldDB" id="W2TIB6"/>
<evidence type="ECO:0000256" key="1">
    <source>
        <dbReference type="SAM" id="MobiDB-lite"/>
    </source>
</evidence>
<reference evidence="3" key="1">
    <citation type="journal article" date="2014" name="Nat. Genet.">
        <title>Genome of the human hookworm Necator americanus.</title>
        <authorList>
            <person name="Tang Y.T."/>
            <person name="Gao X."/>
            <person name="Rosa B.A."/>
            <person name="Abubucker S."/>
            <person name="Hallsworth-Pepin K."/>
            <person name="Martin J."/>
            <person name="Tyagi R."/>
            <person name="Heizer E."/>
            <person name="Zhang X."/>
            <person name="Bhonagiri-Palsikar V."/>
            <person name="Minx P."/>
            <person name="Warren W.C."/>
            <person name="Wang Q."/>
            <person name="Zhan B."/>
            <person name="Hotez P.J."/>
            <person name="Sternberg P.W."/>
            <person name="Dougall A."/>
            <person name="Gaze S.T."/>
            <person name="Mulvenna J."/>
            <person name="Sotillo J."/>
            <person name="Ranganathan S."/>
            <person name="Rabelo E.M."/>
            <person name="Wilson R.K."/>
            <person name="Felgner P.L."/>
            <person name="Bethony J."/>
            <person name="Hawdon J.M."/>
            <person name="Gasser R.B."/>
            <person name="Loukas A."/>
            <person name="Mitreva M."/>
        </authorList>
    </citation>
    <scope>NUCLEOTIDE SEQUENCE [LARGE SCALE GENOMIC DNA]</scope>
</reference>
<dbReference type="KEGG" id="nai:NECAME_08617"/>
<sequence>MAMTTRKDGQRRGMLPRKRLHRQTNSKGIEMKFEQYPGEEKTHLQCFNIAICNKSAVPHKGIIRRDNRLQVEKVDVAEPGESTRGGKCFD</sequence>
<protein>
    <submittedName>
        <fullName evidence="2">Uncharacterized protein</fullName>
    </submittedName>
</protein>
<evidence type="ECO:0000313" key="3">
    <source>
        <dbReference type="Proteomes" id="UP000053676"/>
    </source>
</evidence>
<proteinExistence type="predicted"/>
<feature type="region of interest" description="Disordered" evidence="1">
    <location>
        <begin position="1"/>
        <end position="28"/>
    </location>
</feature>
<organism evidence="2 3">
    <name type="scientific">Necator americanus</name>
    <name type="common">Human hookworm</name>
    <dbReference type="NCBI Taxonomy" id="51031"/>
    <lineage>
        <taxon>Eukaryota</taxon>
        <taxon>Metazoa</taxon>
        <taxon>Ecdysozoa</taxon>
        <taxon>Nematoda</taxon>
        <taxon>Chromadorea</taxon>
        <taxon>Rhabditida</taxon>
        <taxon>Rhabditina</taxon>
        <taxon>Rhabditomorpha</taxon>
        <taxon>Strongyloidea</taxon>
        <taxon>Ancylostomatidae</taxon>
        <taxon>Bunostominae</taxon>
        <taxon>Necator</taxon>
    </lineage>
</organism>
<accession>W2TIB6</accession>
<keyword evidence="3" id="KW-1185">Reference proteome</keyword>